<dbReference type="PROSITE" id="PS00216">
    <property type="entry name" value="SUGAR_TRANSPORT_1"/>
    <property type="match status" value="1"/>
</dbReference>
<dbReference type="KEGG" id="ssck:SPSK_04051"/>
<feature type="transmembrane region" description="Helical" evidence="6">
    <location>
        <begin position="422"/>
        <end position="448"/>
    </location>
</feature>
<feature type="transmembrane region" description="Helical" evidence="6">
    <location>
        <begin position="159"/>
        <end position="178"/>
    </location>
</feature>
<sequence length="606" mass="64940">MTTDPAQVETGEMGEKAAGHDINIDMDKSKIALPDGDHEAPAARGVQFDDIPAKYWLSYRFLGSAFSVVLLASSLFTNFNLPASALTVINEDLGHSPAYIWISHASTVVSCVGVLVMGRLSDILGRRHFLLGGQVFGVVGSAVCATASSIHVLVAGATLYGVATTTQLSFPFLIHELVPNKHRGVAQACITVLTLPFAGFGSVIARHLIQHSAWGWRWVYMINVVFNATTLLLLAVCYFPPALTHLHTNWTWKTELRKLDYGGIFIFTGLCVLILLGLNWGGSTYPWSDAHVLGPLVVGCVLIIVFALYETYMPLEQPILPIKLLKNRNYLAMVGVACVGQMAYFALAILWPQQIQYTFTTDNIKIGWMSLTSGLGLIVGMAFFGILLRFFGNTRLQLLISTSVLFAFLAALGGTTHKGENYALAFTTMAAFFAGWMDIIAAVANGLVTEPGDLGLANGFLGSMKQLIGTVATSVYVAILSNRQAANLPRAVTEAALGAGLPASSLEATLAAVANGTIPALEAVPGMNAAIEDAVAGGIRTAWADTFSTVYYASLAFSGLGIIAAYFSTDIDALLNNYVNRRITGTEGMNVPEERTIKNTHVLEDE</sequence>
<keyword evidence="4 6" id="KW-1133">Transmembrane helix</keyword>
<feature type="transmembrane region" description="Helical" evidence="6">
    <location>
        <begin position="550"/>
        <end position="567"/>
    </location>
</feature>
<dbReference type="InterPro" id="IPR020846">
    <property type="entry name" value="MFS_dom"/>
</dbReference>
<evidence type="ECO:0000313" key="8">
    <source>
        <dbReference type="EMBL" id="KJR83363.1"/>
    </source>
</evidence>
<dbReference type="InterPro" id="IPR010573">
    <property type="entry name" value="MFS_Str1/Tri12-like"/>
</dbReference>
<dbReference type="GO" id="GO:0022857">
    <property type="term" value="F:transmembrane transporter activity"/>
    <property type="evidence" value="ECO:0007669"/>
    <property type="project" value="InterPro"/>
</dbReference>
<feature type="domain" description="Major facilitator superfamily (MFS) profile" evidence="7">
    <location>
        <begin position="60"/>
        <end position="528"/>
    </location>
</feature>
<feature type="transmembrane region" description="Helical" evidence="6">
    <location>
        <begin position="61"/>
        <end position="79"/>
    </location>
</feature>
<evidence type="ECO:0000256" key="2">
    <source>
        <dbReference type="ARBA" id="ARBA00022448"/>
    </source>
</evidence>
<reference evidence="8 9" key="1">
    <citation type="journal article" date="2014" name="BMC Genomics">
        <title>Comparative genomics of the major fungal agents of human and animal Sporotrichosis: Sporothrix schenckii and Sporothrix brasiliensis.</title>
        <authorList>
            <person name="Teixeira M.M."/>
            <person name="de Almeida L.G."/>
            <person name="Kubitschek-Barreira P."/>
            <person name="Alves F.L."/>
            <person name="Kioshima E.S."/>
            <person name="Abadio A.K."/>
            <person name="Fernandes L."/>
            <person name="Derengowski L.S."/>
            <person name="Ferreira K.S."/>
            <person name="Souza R.C."/>
            <person name="Ruiz J.C."/>
            <person name="de Andrade N.C."/>
            <person name="Paes H.C."/>
            <person name="Nicola A.M."/>
            <person name="Albuquerque P."/>
            <person name="Gerber A.L."/>
            <person name="Martins V.P."/>
            <person name="Peconick L.D."/>
            <person name="Neto A.V."/>
            <person name="Chaucanez C.B."/>
            <person name="Silva P.A."/>
            <person name="Cunha O.L."/>
            <person name="de Oliveira F.F."/>
            <person name="dos Santos T.C."/>
            <person name="Barros A.L."/>
            <person name="Soares M.A."/>
            <person name="de Oliveira L.M."/>
            <person name="Marini M.M."/>
            <person name="Villalobos-Duno H."/>
            <person name="Cunha M.M."/>
            <person name="de Hoog S."/>
            <person name="da Silveira J.F."/>
            <person name="Henrissat B."/>
            <person name="Nino-Vega G.A."/>
            <person name="Cisalpino P.S."/>
            <person name="Mora-Montes H.M."/>
            <person name="Almeida S.R."/>
            <person name="Stajich J.E."/>
            <person name="Lopes-Bezerra L.M."/>
            <person name="Vasconcelos A.T."/>
            <person name="Felipe M.S."/>
        </authorList>
    </citation>
    <scope>NUCLEOTIDE SEQUENCE [LARGE SCALE GENOMIC DNA]</scope>
    <source>
        <strain evidence="8 9">1099-18</strain>
    </source>
</reference>
<dbReference type="EMBL" id="AXCR01000010">
    <property type="protein sequence ID" value="KJR83363.1"/>
    <property type="molecule type" value="Genomic_DNA"/>
</dbReference>
<feature type="transmembrane region" description="Helical" evidence="6">
    <location>
        <begin position="460"/>
        <end position="479"/>
    </location>
</feature>
<evidence type="ECO:0000256" key="6">
    <source>
        <dbReference type="SAM" id="Phobius"/>
    </source>
</evidence>
<comment type="caution">
    <text evidence="8">The sequence shown here is derived from an EMBL/GenBank/DDBJ whole genome shotgun (WGS) entry which is preliminary data.</text>
</comment>
<name>A0A0F2M0X5_SPOSC</name>
<dbReference type="RefSeq" id="XP_016586039.1">
    <property type="nucleotide sequence ID" value="XM_016730864.1"/>
</dbReference>
<dbReference type="Gene3D" id="1.20.1250.20">
    <property type="entry name" value="MFS general substrate transporter like domains"/>
    <property type="match status" value="1"/>
</dbReference>
<dbReference type="PROSITE" id="PS50850">
    <property type="entry name" value="MFS"/>
    <property type="match status" value="1"/>
</dbReference>
<dbReference type="Pfam" id="PF06609">
    <property type="entry name" value="TRI12"/>
    <property type="match status" value="1"/>
</dbReference>
<keyword evidence="3 6" id="KW-0812">Transmembrane</keyword>
<proteinExistence type="predicted"/>
<feature type="transmembrane region" description="Helical" evidence="6">
    <location>
        <begin position="330"/>
        <end position="351"/>
    </location>
</feature>
<dbReference type="GeneID" id="27666141"/>
<feature type="transmembrane region" description="Helical" evidence="6">
    <location>
        <begin position="259"/>
        <end position="280"/>
    </location>
</feature>
<reference evidence="8 9" key="2">
    <citation type="journal article" date="2015" name="Eukaryot. Cell">
        <title>Asexual propagation of a virulent clone complex in a human and feline outbreak of sporotrichosis.</title>
        <authorList>
            <person name="Teixeira Mde M."/>
            <person name="Rodrigues A.M."/>
            <person name="Tsui C.K."/>
            <person name="de Almeida L.G."/>
            <person name="Van Diepeningen A.D."/>
            <person name="van den Ende B.G."/>
            <person name="Fernandes G.F."/>
            <person name="Kano R."/>
            <person name="Hamelin R.C."/>
            <person name="Lopes-Bezerra L.M."/>
            <person name="Vasconcelos A.T."/>
            <person name="de Hoog S."/>
            <person name="de Camargo Z.P."/>
            <person name="Felipe M.S."/>
        </authorList>
    </citation>
    <scope>NUCLEOTIDE SEQUENCE [LARGE SCALE GENOMIC DNA]</scope>
    <source>
        <strain evidence="8 9">1099-18</strain>
    </source>
</reference>
<dbReference type="PANTHER" id="PTHR23501">
    <property type="entry name" value="MAJOR FACILITATOR SUPERFAMILY"/>
    <property type="match status" value="1"/>
</dbReference>
<evidence type="ECO:0000259" key="7">
    <source>
        <dbReference type="PROSITE" id="PS50850"/>
    </source>
</evidence>
<dbReference type="AlphaFoldDB" id="A0A0F2M0X5"/>
<accession>A0A0F2M0X5</accession>
<dbReference type="PANTHER" id="PTHR23501:SF109">
    <property type="entry name" value="MAJOR FACILITATOR SUPERFAMILY (MFS) PROFILE DOMAIN-CONTAINING PROTEIN-RELATED"/>
    <property type="match status" value="1"/>
</dbReference>
<dbReference type="SUPFAM" id="SSF103473">
    <property type="entry name" value="MFS general substrate transporter"/>
    <property type="match status" value="1"/>
</dbReference>
<feature type="transmembrane region" description="Helical" evidence="6">
    <location>
        <begin position="185"/>
        <end position="206"/>
    </location>
</feature>
<keyword evidence="2" id="KW-0813">Transport</keyword>
<evidence type="ECO:0000256" key="4">
    <source>
        <dbReference type="ARBA" id="ARBA00022989"/>
    </source>
</evidence>
<feature type="transmembrane region" description="Helical" evidence="6">
    <location>
        <begin position="292"/>
        <end position="309"/>
    </location>
</feature>
<evidence type="ECO:0000256" key="1">
    <source>
        <dbReference type="ARBA" id="ARBA00004141"/>
    </source>
</evidence>
<gene>
    <name evidence="8" type="ORF">SPSK_04051</name>
</gene>
<dbReference type="InterPro" id="IPR053791">
    <property type="entry name" value="MFS_Tri12-like"/>
</dbReference>
<comment type="subcellular location">
    <subcellularLocation>
        <location evidence="1">Membrane</location>
        <topology evidence="1">Multi-pass membrane protein</topology>
    </subcellularLocation>
</comment>
<feature type="transmembrane region" description="Helical" evidence="6">
    <location>
        <begin position="99"/>
        <end position="117"/>
    </location>
</feature>
<keyword evidence="5 6" id="KW-0472">Membrane</keyword>
<dbReference type="CDD" id="cd06179">
    <property type="entry name" value="MFS_TRI12_like"/>
    <property type="match status" value="1"/>
</dbReference>
<protein>
    <submittedName>
        <fullName evidence="8">Siderophore iron transporter</fullName>
    </submittedName>
</protein>
<dbReference type="GO" id="GO:0005886">
    <property type="term" value="C:plasma membrane"/>
    <property type="evidence" value="ECO:0007669"/>
    <property type="project" value="TreeGrafter"/>
</dbReference>
<feature type="transmembrane region" description="Helical" evidence="6">
    <location>
        <begin position="371"/>
        <end position="391"/>
    </location>
</feature>
<evidence type="ECO:0000256" key="3">
    <source>
        <dbReference type="ARBA" id="ARBA00022692"/>
    </source>
</evidence>
<dbReference type="InterPro" id="IPR036259">
    <property type="entry name" value="MFS_trans_sf"/>
</dbReference>
<dbReference type="VEuPathDB" id="FungiDB:SPSK_04051"/>
<organism evidence="8 9">
    <name type="scientific">Sporothrix schenckii 1099-18</name>
    <dbReference type="NCBI Taxonomy" id="1397361"/>
    <lineage>
        <taxon>Eukaryota</taxon>
        <taxon>Fungi</taxon>
        <taxon>Dikarya</taxon>
        <taxon>Ascomycota</taxon>
        <taxon>Pezizomycotina</taxon>
        <taxon>Sordariomycetes</taxon>
        <taxon>Sordariomycetidae</taxon>
        <taxon>Ophiostomatales</taxon>
        <taxon>Ophiostomataceae</taxon>
        <taxon>Sporothrix</taxon>
    </lineage>
</organism>
<evidence type="ECO:0000313" key="9">
    <source>
        <dbReference type="Proteomes" id="UP000033710"/>
    </source>
</evidence>
<dbReference type="Proteomes" id="UP000033710">
    <property type="component" value="Unassembled WGS sequence"/>
</dbReference>
<feature type="transmembrane region" description="Helical" evidence="6">
    <location>
        <begin position="398"/>
        <end position="416"/>
    </location>
</feature>
<dbReference type="OrthoDB" id="4161376at2759"/>
<evidence type="ECO:0000256" key="5">
    <source>
        <dbReference type="ARBA" id="ARBA00023136"/>
    </source>
</evidence>
<feature type="transmembrane region" description="Helical" evidence="6">
    <location>
        <begin position="218"/>
        <end position="239"/>
    </location>
</feature>
<dbReference type="Gene3D" id="1.20.1720.10">
    <property type="entry name" value="Multidrug resistance protein D"/>
    <property type="match status" value="1"/>
</dbReference>
<dbReference type="InterPro" id="IPR005829">
    <property type="entry name" value="Sugar_transporter_CS"/>
</dbReference>